<dbReference type="STRING" id="758820.SAMN00777080_0371"/>
<organism evidence="2 3">
    <name type="scientific">Aquiflexum balticum DSM 16537</name>
    <dbReference type="NCBI Taxonomy" id="758820"/>
    <lineage>
        <taxon>Bacteria</taxon>
        <taxon>Pseudomonadati</taxon>
        <taxon>Bacteroidota</taxon>
        <taxon>Cytophagia</taxon>
        <taxon>Cytophagales</taxon>
        <taxon>Cyclobacteriaceae</taxon>
        <taxon>Aquiflexum</taxon>
    </lineage>
</organism>
<sequence>MKNQLDKLFDKYWEGETSPEEEKILRDLLLQSEGYEAEKDFFLGLEEIAAIKENDLTLEKPIRKFSFSRWLSIAALFLVFLVAGVTIRQNLQKQAEEEAYEKVMNAFALINENMQKGTGSLELMQDFRHLNAPQEIFEIKETK</sequence>
<feature type="transmembrane region" description="Helical" evidence="1">
    <location>
        <begin position="70"/>
        <end position="87"/>
    </location>
</feature>
<keyword evidence="1" id="KW-1133">Transmembrane helix</keyword>
<evidence type="ECO:0000313" key="3">
    <source>
        <dbReference type="Proteomes" id="UP000192333"/>
    </source>
</evidence>
<dbReference type="Proteomes" id="UP000192333">
    <property type="component" value="Chromosome I"/>
</dbReference>
<dbReference type="EMBL" id="LT838813">
    <property type="protein sequence ID" value="SMD41840.1"/>
    <property type="molecule type" value="Genomic_DNA"/>
</dbReference>
<gene>
    <name evidence="2" type="ORF">SAMN00777080_0371</name>
</gene>
<keyword evidence="1" id="KW-0812">Transmembrane</keyword>
<evidence type="ECO:0000256" key="1">
    <source>
        <dbReference type="SAM" id="Phobius"/>
    </source>
</evidence>
<protein>
    <submittedName>
        <fullName evidence="2">Uncharacterized protein</fullName>
    </submittedName>
</protein>
<proteinExistence type="predicted"/>
<evidence type="ECO:0000313" key="2">
    <source>
        <dbReference type="EMBL" id="SMD41840.1"/>
    </source>
</evidence>
<keyword evidence="3" id="KW-1185">Reference proteome</keyword>
<reference evidence="3" key="1">
    <citation type="submission" date="2017-04" db="EMBL/GenBank/DDBJ databases">
        <authorList>
            <person name="Varghese N."/>
            <person name="Submissions S."/>
        </authorList>
    </citation>
    <scope>NUCLEOTIDE SEQUENCE [LARGE SCALE GENOMIC DNA]</scope>
    <source>
        <strain evidence="3">DSM 16537</strain>
    </source>
</reference>
<dbReference type="RefSeq" id="WP_084118701.1">
    <property type="nucleotide sequence ID" value="NZ_LT838813.1"/>
</dbReference>
<dbReference type="OrthoDB" id="840371at2"/>
<dbReference type="AlphaFoldDB" id="A0A1W2GYQ6"/>
<accession>A0A1W2GYQ6</accession>
<name>A0A1W2GYQ6_9BACT</name>
<keyword evidence="1" id="KW-0472">Membrane</keyword>